<accession>A0A7W8E968</accession>
<dbReference type="RefSeq" id="WP_184254511.1">
    <property type="nucleotide sequence ID" value="NZ_JACHIO010000006.1"/>
</dbReference>
<name>A0A7W8E968_9BACT</name>
<dbReference type="SUPFAM" id="SSF47598">
    <property type="entry name" value="Ribbon-helix-helix"/>
    <property type="match status" value="1"/>
</dbReference>
<comment type="caution">
    <text evidence="2">The sequence shown here is derived from an EMBL/GenBank/DDBJ whole genome shotgun (WGS) entry which is preliminary data.</text>
</comment>
<dbReference type="Gene3D" id="6.10.10.120">
    <property type="entry name" value="Antitoxin ParD1-like"/>
    <property type="match status" value="1"/>
</dbReference>
<gene>
    <name evidence="2" type="ORF">HDF15_001718</name>
</gene>
<dbReference type="InterPro" id="IPR010985">
    <property type="entry name" value="Ribbon_hlx_hlx"/>
</dbReference>
<dbReference type="AlphaFoldDB" id="A0A7W8E968"/>
<keyword evidence="1" id="KW-1277">Toxin-antitoxin system</keyword>
<dbReference type="InterPro" id="IPR022789">
    <property type="entry name" value="ParD"/>
</dbReference>
<protein>
    <submittedName>
        <fullName evidence="2">Putative addiction module CopG family antidote</fullName>
    </submittedName>
</protein>
<evidence type="ECO:0000313" key="3">
    <source>
        <dbReference type="Proteomes" id="UP000584867"/>
    </source>
</evidence>
<dbReference type="EMBL" id="JACHIO010000006">
    <property type="protein sequence ID" value="MBB5063376.1"/>
    <property type="molecule type" value="Genomic_DNA"/>
</dbReference>
<proteinExistence type="predicted"/>
<dbReference type="Pfam" id="PF03693">
    <property type="entry name" value="ParD_antitoxin"/>
    <property type="match status" value="1"/>
</dbReference>
<dbReference type="InterPro" id="IPR038296">
    <property type="entry name" value="ParD_sf"/>
</dbReference>
<dbReference type="GO" id="GO:0006355">
    <property type="term" value="P:regulation of DNA-templated transcription"/>
    <property type="evidence" value="ECO:0007669"/>
    <property type="project" value="InterPro"/>
</dbReference>
<evidence type="ECO:0000313" key="2">
    <source>
        <dbReference type="EMBL" id="MBB5063376.1"/>
    </source>
</evidence>
<evidence type="ECO:0000256" key="1">
    <source>
        <dbReference type="ARBA" id="ARBA00022649"/>
    </source>
</evidence>
<reference evidence="2 3" key="1">
    <citation type="submission" date="2020-08" db="EMBL/GenBank/DDBJ databases">
        <title>Genomic Encyclopedia of Type Strains, Phase IV (KMG-V): Genome sequencing to study the core and pangenomes of soil and plant-associated prokaryotes.</title>
        <authorList>
            <person name="Whitman W."/>
        </authorList>
    </citation>
    <scope>NUCLEOTIDE SEQUENCE [LARGE SCALE GENOMIC DNA]</scope>
    <source>
        <strain evidence="2 3">X5P3</strain>
    </source>
</reference>
<dbReference type="Proteomes" id="UP000584867">
    <property type="component" value="Unassembled WGS sequence"/>
</dbReference>
<sequence length="94" mass="10788">MAMLRQLNITLPEETLRMIESKVASGEYKDPSDVVLEGLSHLEEHDKELEHWLRTEIVARCESMTADPSRGLTLEEVRADLADDEVFEEFRKAS</sequence>
<organism evidence="2 3">
    <name type="scientific">Granulicella mallensis</name>
    <dbReference type="NCBI Taxonomy" id="940614"/>
    <lineage>
        <taxon>Bacteria</taxon>
        <taxon>Pseudomonadati</taxon>
        <taxon>Acidobacteriota</taxon>
        <taxon>Terriglobia</taxon>
        <taxon>Terriglobales</taxon>
        <taxon>Acidobacteriaceae</taxon>
        <taxon>Granulicella</taxon>
    </lineage>
</organism>